<dbReference type="EMBL" id="FWYB01000004">
    <property type="protein sequence ID" value="SMC84052.1"/>
    <property type="molecule type" value="Genomic_DNA"/>
</dbReference>
<protein>
    <recommendedName>
        <fullName evidence="4">Branched-chain amino acid:cation transporter, LIVCS family</fullName>
    </recommendedName>
</protein>
<dbReference type="AlphaFoldDB" id="A0A1W2CGP5"/>
<feature type="transmembrane region" description="Helical" evidence="1">
    <location>
        <begin position="39"/>
        <end position="66"/>
    </location>
</feature>
<evidence type="ECO:0000313" key="2">
    <source>
        <dbReference type="EMBL" id="SMC84052.1"/>
    </source>
</evidence>
<proteinExistence type="predicted"/>
<gene>
    <name evidence="2" type="ORF">SAMN04488101_1046</name>
</gene>
<dbReference type="STRING" id="475255.SAMN04488101_1046"/>
<keyword evidence="1" id="KW-1133">Transmembrane helix</keyword>
<reference evidence="2 3" key="1">
    <citation type="submission" date="2017-04" db="EMBL/GenBank/DDBJ databases">
        <authorList>
            <person name="Afonso C.L."/>
            <person name="Miller P.J."/>
            <person name="Scott M.A."/>
            <person name="Spackman E."/>
            <person name="Goraichik I."/>
            <person name="Dimitrov K.M."/>
            <person name="Suarez D.L."/>
            <person name="Swayne D.E."/>
        </authorList>
    </citation>
    <scope>NUCLEOTIDE SEQUENCE [LARGE SCALE GENOMIC DNA]</scope>
    <source>
        <strain evidence="2 3">DSM 19625</strain>
    </source>
</reference>
<accession>A0A1W2CGP5</accession>
<keyword evidence="1" id="KW-0472">Membrane</keyword>
<evidence type="ECO:0000313" key="3">
    <source>
        <dbReference type="Proteomes" id="UP000192678"/>
    </source>
</evidence>
<keyword evidence="1" id="KW-0812">Transmembrane</keyword>
<feature type="transmembrane region" description="Helical" evidence="1">
    <location>
        <begin position="73"/>
        <end position="94"/>
    </location>
</feature>
<evidence type="ECO:0000256" key="1">
    <source>
        <dbReference type="SAM" id="Phobius"/>
    </source>
</evidence>
<dbReference type="RefSeq" id="WP_084289131.1">
    <property type="nucleotide sequence ID" value="NZ_FWYB01000004.1"/>
</dbReference>
<organism evidence="2 3">
    <name type="scientific">Pedobacter nyackensis</name>
    <dbReference type="NCBI Taxonomy" id="475255"/>
    <lineage>
        <taxon>Bacteria</taxon>
        <taxon>Pseudomonadati</taxon>
        <taxon>Bacteroidota</taxon>
        <taxon>Sphingobacteriia</taxon>
        <taxon>Sphingobacteriales</taxon>
        <taxon>Sphingobacteriaceae</taxon>
        <taxon>Pedobacter</taxon>
    </lineage>
</organism>
<name>A0A1W2CGP5_9SPHI</name>
<dbReference type="OrthoDB" id="772900at2"/>
<evidence type="ECO:0008006" key="4">
    <source>
        <dbReference type="Google" id="ProtNLM"/>
    </source>
</evidence>
<feature type="transmembrane region" description="Helical" evidence="1">
    <location>
        <begin position="16"/>
        <end position="33"/>
    </location>
</feature>
<sequence length="100" mass="11201">METTSIDQITAIGKGFAKYSFLIGTALFLIYIVTKFNPLIYVGLLYLSTAMIGNLIILLTLLITIIIYPKDYLLLKTATIMLLNLPIAFLYLLIITEIPL</sequence>
<keyword evidence="3" id="KW-1185">Reference proteome</keyword>
<dbReference type="Proteomes" id="UP000192678">
    <property type="component" value="Unassembled WGS sequence"/>
</dbReference>